<dbReference type="AlphaFoldDB" id="A0A9P1IYA8"/>
<keyword evidence="3" id="KW-1185">Reference proteome</keyword>
<evidence type="ECO:0000256" key="1">
    <source>
        <dbReference type="SAM" id="Phobius"/>
    </source>
</evidence>
<organism evidence="2 3">
    <name type="scientific">Caenorhabditis angaria</name>
    <dbReference type="NCBI Taxonomy" id="860376"/>
    <lineage>
        <taxon>Eukaryota</taxon>
        <taxon>Metazoa</taxon>
        <taxon>Ecdysozoa</taxon>
        <taxon>Nematoda</taxon>
        <taxon>Chromadorea</taxon>
        <taxon>Rhabditida</taxon>
        <taxon>Rhabditina</taxon>
        <taxon>Rhabditomorpha</taxon>
        <taxon>Rhabditoidea</taxon>
        <taxon>Rhabditidae</taxon>
        <taxon>Peloderinae</taxon>
        <taxon>Caenorhabditis</taxon>
    </lineage>
</organism>
<keyword evidence="1" id="KW-0472">Membrane</keyword>
<reference evidence="2" key="1">
    <citation type="submission" date="2022-11" db="EMBL/GenBank/DDBJ databases">
        <authorList>
            <person name="Kikuchi T."/>
        </authorList>
    </citation>
    <scope>NUCLEOTIDE SEQUENCE</scope>
    <source>
        <strain evidence="2">PS1010</strain>
    </source>
</reference>
<keyword evidence="1" id="KW-1133">Transmembrane helix</keyword>
<evidence type="ECO:0000313" key="3">
    <source>
        <dbReference type="Proteomes" id="UP001152747"/>
    </source>
</evidence>
<dbReference type="Proteomes" id="UP001152747">
    <property type="component" value="Unassembled WGS sequence"/>
</dbReference>
<gene>
    <name evidence="2" type="ORF">CAMP_LOCUS15066</name>
</gene>
<feature type="transmembrane region" description="Helical" evidence="1">
    <location>
        <begin position="6"/>
        <end position="25"/>
    </location>
</feature>
<accession>A0A9P1IYA8</accession>
<name>A0A9P1IYA8_9PELO</name>
<sequence length="89" mass="10047">MDLLTILALIFLTTFCAFCTFRLLLKLVCVRKVSPTSQQQEQQLDSGHRVFVSNTQHTYSRIYVDESQNVRSVTITRIAPNSSVTPIVG</sequence>
<dbReference type="EMBL" id="CANHGI010000005">
    <property type="protein sequence ID" value="CAI5452429.1"/>
    <property type="molecule type" value="Genomic_DNA"/>
</dbReference>
<protein>
    <submittedName>
        <fullName evidence="2">Uncharacterized protein</fullName>
    </submittedName>
</protein>
<proteinExistence type="predicted"/>
<evidence type="ECO:0000313" key="2">
    <source>
        <dbReference type="EMBL" id="CAI5452429.1"/>
    </source>
</evidence>
<comment type="caution">
    <text evidence="2">The sequence shown here is derived from an EMBL/GenBank/DDBJ whole genome shotgun (WGS) entry which is preliminary data.</text>
</comment>
<keyword evidence="1" id="KW-0812">Transmembrane</keyword>
<dbReference type="OrthoDB" id="5836313at2759"/>